<dbReference type="EMBL" id="AZDG01000011">
    <property type="protein sequence ID" value="KRK64472.1"/>
    <property type="molecule type" value="Genomic_DNA"/>
</dbReference>
<dbReference type="InterPro" id="IPR001236">
    <property type="entry name" value="Lactate/malate_DH_N"/>
</dbReference>
<name>A0A0R1IZP2_9LACO</name>
<evidence type="ECO:0000256" key="6">
    <source>
        <dbReference type="NCBIfam" id="TIGR01771"/>
    </source>
</evidence>
<accession>A0A0R1IZP2</accession>
<dbReference type="AlphaFoldDB" id="A0A0R1IZP2"/>
<dbReference type="GO" id="GO:0006089">
    <property type="term" value="P:lactate metabolic process"/>
    <property type="evidence" value="ECO:0007669"/>
    <property type="project" value="TreeGrafter"/>
</dbReference>
<dbReference type="Proteomes" id="UP000050929">
    <property type="component" value="Unassembled WGS sequence"/>
</dbReference>
<dbReference type="Gene3D" id="3.90.110.10">
    <property type="entry name" value="Lactate dehydrogenase/glycoside hydrolase, family 4, C-terminal"/>
    <property type="match status" value="1"/>
</dbReference>
<evidence type="ECO:0000313" key="12">
    <source>
        <dbReference type="EMBL" id="KRK64472.1"/>
    </source>
</evidence>
<evidence type="ECO:0000256" key="4">
    <source>
        <dbReference type="ARBA" id="ARBA00023002"/>
    </source>
</evidence>
<feature type="binding site" evidence="8">
    <location>
        <begin position="8"/>
        <end position="13"/>
    </location>
    <ligand>
        <name>NAD(+)</name>
        <dbReference type="ChEBI" id="CHEBI:57540"/>
    </ligand>
</feature>
<evidence type="ECO:0000256" key="8">
    <source>
        <dbReference type="PIRSR" id="PIRSR000102-3"/>
    </source>
</evidence>
<feature type="active site" description="Proton acceptor" evidence="7">
    <location>
        <position position="176"/>
    </location>
</feature>
<evidence type="ECO:0000256" key="3">
    <source>
        <dbReference type="ARBA" id="ARBA00012967"/>
    </source>
</evidence>
<dbReference type="PANTHER" id="PTHR43128:SF31">
    <property type="entry name" value="L-LACTATE DEHYDROGENASE"/>
    <property type="match status" value="1"/>
</dbReference>
<organism evidence="12 13">
    <name type="scientific">Companilactobacillus tucceti DSM 20183</name>
    <dbReference type="NCBI Taxonomy" id="1423811"/>
    <lineage>
        <taxon>Bacteria</taxon>
        <taxon>Bacillati</taxon>
        <taxon>Bacillota</taxon>
        <taxon>Bacilli</taxon>
        <taxon>Lactobacillales</taxon>
        <taxon>Lactobacillaceae</taxon>
        <taxon>Companilactobacillus</taxon>
    </lineage>
</organism>
<reference evidence="12 13" key="1">
    <citation type="journal article" date="2015" name="Genome Announc.">
        <title>Expanding the biotechnology potential of lactobacilli through comparative genomics of 213 strains and associated genera.</title>
        <authorList>
            <person name="Sun Z."/>
            <person name="Harris H.M."/>
            <person name="McCann A."/>
            <person name="Guo C."/>
            <person name="Argimon S."/>
            <person name="Zhang W."/>
            <person name="Yang X."/>
            <person name="Jeffery I.B."/>
            <person name="Cooney J.C."/>
            <person name="Kagawa T.F."/>
            <person name="Liu W."/>
            <person name="Song Y."/>
            <person name="Salvetti E."/>
            <person name="Wrobel A."/>
            <person name="Rasinkangas P."/>
            <person name="Parkhill J."/>
            <person name="Rea M.C."/>
            <person name="O'Sullivan O."/>
            <person name="Ritari J."/>
            <person name="Douillard F.P."/>
            <person name="Paul Ross R."/>
            <person name="Yang R."/>
            <person name="Briner A.E."/>
            <person name="Felis G.E."/>
            <person name="de Vos W.M."/>
            <person name="Barrangou R."/>
            <person name="Klaenhammer T.R."/>
            <person name="Caufield P.W."/>
            <person name="Cui Y."/>
            <person name="Zhang H."/>
            <person name="O'Toole P.W."/>
        </authorList>
    </citation>
    <scope>NUCLEOTIDE SEQUENCE [LARGE SCALE GENOMIC DNA]</scope>
    <source>
        <strain evidence="12 13">DSM 20183</strain>
    </source>
</reference>
<evidence type="ECO:0000259" key="11">
    <source>
        <dbReference type="Pfam" id="PF02866"/>
    </source>
</evidence>
<dbReference type="OrthoDB" id="9802969at2"/>
<comment type="caution">
    <text evidence="12">The sequence shown here is derived from an EMBL/GenBank/DDBJ whole genome shotgun (WGS) entry which is preliminary data.</text>
</comment>
<evidence type="ECO:0000256" key="9">
    <source>
        <dbReference type="RuleBase" id="RU003369"/>
    </source>
</evidence>
<evidence type="ECO:0000256" key="7">
    <source>
        <dbReference type="PIRSR" id="PIRSR000102-1"/>
    </source>
</evidence>
<feature type="binding site" evidence="8">
    <location>
        <position position="97"/>
    </location>
    <ligand>
        <name>NAD(+)</name>
        <dbReference type="ChEBI" id="CHEBI:57540"/>
    </ligand>
</feature>
<dbReference type="Gene3D" id="3.40.50.720">
    <property type="entry name" value="NAD(P)-binding Rossmann-like Domain"/>
    <property type="match status" value="1"/>
</dbReference>
<dbReference type="InterPro" id="IPR036291">
    <property type="entry name" value="NAD(P)-bd_dom_sf"/>
</dbReference>
<dbReference type="InterPro" id="IPR018177">
    <property type="entry name" value="L-lactate_DH_AS"/>
</dbReference>
<evidence type="ECO:0000256" key="2">
    <source>
        <dbReference type="ARBA" id="ARBA00006054"/>
    </source>
</evidence>
<dbReference type="Pfam" id="PF02866">
    <property type="entry name" value="Ldh_1_C"/>
    <property type="match status" value="1"/>
</dbReference>
<evidence type="ECO:0000256" key="5">
    <source>
        <dbReference type="ARBA" id="ARBA00023027"/>
    </source>
</evidence>
<feature type="domain" description="Lactate/malate dehydrogenase C-terminal" evidence="11">
    <location>
        <begin position="146"/>
        <end position="302"/>
    </location>
</feature>
<dbReference type="PIRSF" id="PIRSF000102">
    <property type="entry name" value="Lac_mal_DH"/>
    <property type="match status" value="1"/>
</dbReference>
<dbReference type="GO" id="GO:0004459">
    <property type="term" value="F:L-lactate dehydrogenase (NAD+) activity"/>
    <property type="evidence" value="ECO:0007669"/>
    <property type="project" value="UniProtKB-UniRule"/>
</dbReference>
<comment type="similarity">
    <text evidence="2">Belongs to the LDH/MDH superfamily. LDH family.</text>
</comment>
<dbReference type="PRINTS" id="PR00086">
    <property type="entry name" value="LLDHDRGNASE"/>
</dbReference>
<evidence type="ECO:0000313" key="13">
    <source>
        <dbReference type="Proteomes" id="UP000050929"/>
    </source>
</evidence>
<dbReference type="EC" id="1.1.1.27" evidence="3 6"/>
<sequence length="305" mass="33322">MRKFGIIGIGHVGVTIAYTLVTKGIADELILIDNNEGKAVAEQLDLQDAQARLDTTTQIKIQDYSELKDVDILFLTAGKIDAAKETGSRWAEFEFTNAMVKEVAPKIKESGFNGIVIDTTNPCDAITQYLQTSTGLPQQQVFGTGTFLDTARMQRVVAKQFNVNSKNIAGYTLGEHGDSQFVAWSGVTVNSHPLVEFAKQQGKNLDYAAIEEEIRKGGWSVYQGKGYTSYGIATCAVKLAQAVLSDAQLECPVSCYNEEFDTYIGQPAVVGKNGIEYVNHVSITDDEKAKFKNSAETIKSKFATM</sequence>
<dbReference type="CDD" id="cd05291">
    <property type="entry name" value="HicDH_like"/>
    <property type="match status" value="1"/>
</dbReference>
<dbReference type="PATRIC" id="fig|1423811.3.peg.355"/>
<dbReference type="InterPro" id="IPR022383">
    <property type="entry name" value="Lactate/malate_DH_C"/>
</dbReference>
<dbReference type="GO" id="GO:0006096">
    <property type="term" value="P:glycolytic process"/>
    <property type="evidence" value="ECO:0007669"/>
    <property type="project" value="UniProtKB-UniRule"/>
</dbReference>
<keyword evidence="13" id="KW-1185">Reference proteome</keyword>
<feature type="binding site" evidence="8">
    <location>
        <position position="33"/>
    </location>
    <ligand>
        <name>NAD(+)</name>
        <dbReference type="ChEBI" id="CHEBI:57540"/>
    </ligand>
</feature>
<dbReference type="InterPro" id="IPR011304">
    <property type="entry name" value="L-lactate_DH"/>
</dbReference>
<dbReference type="NCBIfam" id="TIGR01771">
    <property type="entry name" value="L-LDH-NAD"/>
    <property type="match status" value="1"/>
</dbReference>
<dbReference type="PROSITE" id="PS00064">
    <property type="entry name" value="L_LDH"/>
    <property type="match status" value="1"/>
</dbReference>
<protein>
    <recommendedName>
        <fullName evidence="3 6">L-lactate dehydrogenase</fullName>
        <ecNumber evidence="3 6">1.1.1.27</ecNumber>
    </recommendedName>
</protein>
<gene>
    <name evidence="12" type="ORF">FC72_GL000354</name>
</gene>
<dbReference type="PANTHER" id="PTHR43128">
    <property type="entry name" value="L-2-HYDROXYCARBOXYLATE DEHYDROGENASE (NAD(P)(+))"/>
    <property type="match status" value="1"/>
</dbReference>
<proteinExistence type="inferred from homology"/>
<dbReference type="InterPro" id="IPR001557">
    <property type="entry name" value="L-lactate/malate_DH"/>
</dbReference>
<dbReference type="RefSeq" id="WP_057765793.1">
    <property type="nucleotide sequence ID" value="NZ_AZDG01000011.1"/>
</dbReference>
<dbReference type="GO" id="GO:0005737">
    <property type="term" value="C:cytoplasm"/>
    <property type="evidence" value="ECO:0007669"/>
    <property type="project" value="UniProtKB-UniRule"/>
</dbReference>
<evidence type="ECO:0000259" key="10">
    <source>
        <dbReference type="Pfam" id="PF00056"/>
    </source>
</evidence>
<dbReference type="SUPFAM" id="SSF51735">
    <property type="entry name" value="NAD(P)-binding Rossmann-fold domains"/>
    <property type="match status" value="1"/>
</dbReference>
<dbReference type="SUPFAM" id="SSF56327">
    <property type="entry name" value="LDH C-terminal domain-like"/>
    <property type="match status" value="1"/>
</dbReference>
<dbReference type="UniPathway" id="UPA00554">
    <property type="reaction ID" value="UER00611"/>
</dbReference>
<dbReference type="InterPro" id="IPR015955">
    <property type="entry name" value="Lactate_DH/Glyco_Ohase_4_C"/>
</dbReference>
<dbReference type="Pfam" id="PF00056">
    <property type="entry name" value="Ldh_1_N"/>
    <property type="match status" value="1"/>
</dbReference>
<feature type="domain" description="Lactate/malate dehydrogenase N-terminal" evidence="10">
    <location>
        <begin position="3"/>
        <end position="143"/>
    </location>
</feature>
<evidence type="ECO:0000256" key="1">
    <source>
        <dbReference type="ARBA" id="ARBA00004843"/>
    </source>
</evidence>
<comment type="pathway">
    <text evidence="1">Fermentation; pyruvate fermentation to lactate; (S)-lactate from pyruvate: step 1/1.</text>
</comment>
<keyword evidence="5 8" id="KW-0520">NAD</keyword>
<dbReference type="STRING" id="1423811.FC72_GL000354"/>
<keyword evidence="4 9" id="KW-0560">Oxidoreductase</keyword>